<dbReference type="AlphaFoldDB" id="A0A1G1VSU2"/>
<dbReference type="NCBIfam" id="NF047864">
    <property type="entry name" value="CBU_0592_membra"/>
    <property type="match status" value="1"/>
</dbReference>
<keyword evidence="1" id="KW-0472">Membrane</keyword>
<evidence type="ECO:0000313" key="3">
    <source>
        <dbReference type="EMBL" id="OGY18277.1"/>
    </source>
</evidence>
<dbReference type="EMBL" id="MHCJ01000003">
    <property type="protein sequence ID" value="OGY18277.1"/>
    <property type="molecule type" value="Genomic_DNA"/>
</dbReference>
<reference evidence="3 4" key="1">
    <citation type="journal article" date="2016" name="Nat. Commun.">
        <title>Thousands of microbial genomes shed light on interconnected biogeochemical processes in an aquifer system.</title>
        <authorList>
            <person name="Anantharaman K."/>
            <person name="Brown C.T."/>
            <person name="Hug L.A."/>
            <person name="Sharon I."/>
            <person name="Castelle C.J."/>
            <person name="Probst A.J."/>
            <person name="Thomas B.C."/>
            <person name="Singh A."/>
            <person name="Wilkins M.J."/>
            <person name="Karaoz U."/>
            <person name="Brodie E.L."/>
            <person name="Williams K.H."/>
            <person name="Hubbard S.S."/>
            <person name="Banfield J.F."/>
        </authorList>
    </citation>
    <scope>NUCLEOTIDE SEQUENCE [LARGE SCALE GENOMIC DNA]</scope>
</reference>
<feature type="domain" description="CBU-0592-like" evidence="2">
    <location>
        <begin position="4"/>
        <end position="76"/>
    </location>
</feature>
<evidence type="ECO:0000259" key="2">
    <source>
        <dbReference type="Pfam" id="PF26604"/>
    </source>
</evidence>
<evidence type="ECO:0000313" key="4">
    <source>
        <dbReference type="Proteomes" id="UP000179233"/>
    </source>
</evidence>
<organism evidence="3 4">
    <name type="scientific">Candidatus Chisholmbacteria bacterium RIFCSPHIGHO2_01_FULL_52_32</name>
    <dbReference type="NCBI Taxonomy" id="1797591"/>
    <lineage>
        <taxon>Bacteria</taxon>
        <taxon>Candidatus Chisholmiibacteriota</taxon>
    </lineage>
</organism>
<evidence type="ECO:0000256" key="1">
    <source>
        <dbReference type="SAM" id="Phobius"/>
    </source>
</evidence>
<keyword evidence="1" id="KW-0812">Transmembrane</keyword>
<dbReference type="Pfam" id="PF26604">
    <property type="entry name" value="CBU_0592"/>
    <property type="match status" value="1"/>
</dbReference>
<feature type="transmembrane region" description="Helical" evidence="1">
    <location>
        <begin position="6"/>
        <end position="23"/>
    </location>
</feature>
<name>A0A1G1VSU2_9BACT</name>
<feature type="transmembrane region" description="Helical" evidence="1">
    <location>
        <begin position="60"/>
        <end position="75"/>
    </location>
</feature>
<comment type="caution">
    <text evidence="3">The sequence shown here is derived from an EMBL/GenBank/DDBJ whole genome shotgun (WGS) entry which is preliminary data.</text>
</comment>
<proteinExistence type="predicted"/>
<protein>
    <recommendedName>
        <fullName evidence="2">CBU-0592-like domain-containing protein</fullName>
    </recommendedName>
</protein>
<gene>
    <name evidence="3" type="ORF">A2786_02025</name>
</gene>
<sequence>MIIEVLGWAGTLAVLLAYFLVSTKKISPSDKRYQFLNLAGATGIIINSAVHGAIPSVGLNAIWLLIALYGLMNVVKK</sequence>
<dbReference type="Proteomes" id="UP000179233">
    <property type="component" value="Unassembled WGS sequence"/>
</dbReference>
<dbReference type="InterPro" id="IPR058058">
    <property type="entry name" value="CBU_0592-like"/>
</dbReference>
<feature type="transmembrane region" description="Helical" evidence="1">
    <location>
        <begin position="35"/>
        <end position="54"/>
    </location>
</feature>
<accession>A0A1G1VSU2</accession>
<keyword evidence="1" id="KW-1133">Transmembrane helix</keyword>